<dbReference type="InterPro" id="IPR043461">
    <property type="entry name" value="LpxH-like"/>
</dbReference>
<keyword evidence="4 10" id="KW-0441">Lipid A biosynthesis</keyword>
<keyword evidence="5 10" id="KW-0479">Metal-binding</keyword>
<dbReference type="CDD" id="cd07398">
    <property type="entry name" value="MPP_YbbF-LpxH"/>
    <property type="match status" value="1"/>
</dbReference>
<dbReference type="HAMAP" id="MF_00575">
    <property type="entry name" value="LpxH"/>
    <property type="match status" value="1"/>
</dbReference>
<feature type="domain" description="Calcineurin-like phosphoesterase" evidence="11">
    <location>
        <begin position="15"/>
        <end position="211"/>
    </location>
</feature>
<dbReference type="STRING" id="279113.CPter91_3053"/>
<evidence type="ECO:0000256" key="1">
    <source>
        <dbReference type="ARBA" id="ARBA00022475"/>
    </source>
</evidence>
<reference evidence="12 13" key="1">
    <citation type="submission" date="2015-11" db="EMBL/GenBank/DDBJ databases">
        <title>Exploring the genomic traits of fungus-feeding bacterial genus Collimonas.</title>
        <authorList>
            <person name="Song C."/>
            <person name="Schmidt R."/>
            <person name="de Jager V."/>
            <person name="Krzyzanowska D."/>
            <person name="Jongedijk E."/>
            <person name="Cankar K."/>
            <person name="Beekwilder J."/>
            <person name="van Veen A."/>
            <person name="de Boer W."/>
            <person name="van Veen J.A."/>
            <person name="Garbeva P."/>
        </authorList>
    </citation>
    <scope>NUCLEOTIDE SEQUENCE [LARGE SCALE GENOMIC DNA]</scope>
    <source>
        <strain evidence="12 13">Ter91</strain>
    </source>
</reference>
<dbReference type="NCBIfam" id="NF003743">
    <property type="entry name" value="PRK05340.1"/>
    <property type="match status" value="1"/>
</dbReference>
<evidence type="ECO:0000256" key="8">
    <source>
        <dbReference type="ARBA" id="ARBA00023136"/>
    </source>
</evidence>
<dbReference type="EC" id="3.6.1.54" evidence="10"/>
<feature type="binding site" evidence="10">
    <location>
        <position position="126"/>
    </location>
    <ligand>
        <name>Mn(2+)</name>
        <dbReference type="ChEBI" id="CHEBI:29035"/>
        <label>2</label>
    </ligand>
</feature>
<comment type="subcellular location">
    <subcellularLocation>
        <location evidence="10">Cell inner membrane</location>
        <topology evidence="10">Peripheral membrane protein</topology>
        <orientation evidence="10">Cytoplasmic side</orientation>
    </subcellularLocation>
</comment>
<dbReference type="InterPro" id="IPR029052">
    <property type="entry name" value="Metallo-depent_PP-like"/>
</dbReference>
<dbReference type="SUPFAM" id="SSF56300">
    <property type="entry name" value="Metallo-dependent phosphatases"/>
    <property type="match status" value="1"/>
</dbReference>
<dbReference type="Pfam" id="PF00149">
    <property type="entry name" value="Metallophos"/>
    <property type="match status" value="1"/>
</dbReference>
<dbReference type="GO" id="GO:0019897">
    <property type="term" value="C:extrinsic component of plasma membrane"/>
    <property type="evidence" value="ECO:0007669"/>
    <property type="project" value="UniProtKB-UniRule"/>
</dbReference>
<evidence type="ECO:0000256" key="10">
    <source>
        <dbReference type="HAMAP-Rule" id="MF_00575"/>
    </source>
</evidence>
<feature type="binding site" evidence="10">
    <location>
        <position position="91"/>
    </location>
    <ligand>
        <name>Mn(2+)</name>
        <dbReference type="ChEBI" id="CHEBI:29035"/>
        <label>2</label>
    </ligand>
</feature>
<accession>A0A127Q5T7</accession>
<keyword evidence="7 10" id="KW-0443">Lipid metabolism</keyword>
<keyword evidence="1 10" id="KW-1003">Cell membrane</keyword>
<feature type="binding site" evidence="10">
    <location>
        <position position="134"/>
    </location>
    <ligand>
        <name>substrate</name>
    </ligand>
</feature>
<feature type="binding site" evidence="10">
    <location>
        <position position="179"/>
    </location>
    <ligand>
        <name>substrate</name>
    </ligand>
</feature>
<name>A0A127Q5T7_9BURK</name>
<evidence type="ECO:0000259" key="11">
    <source>
        <dbReference type="Pfam" id="PF00149"/>
    </source>
</evidence>
<evidence type="ECO:0000256" key="5">
    <source>
        <dbReference type="ARBA" id="ARBA00022723"/>
    </source>
</evidence>
<dbReference type="PATRIC" id="fig|279113.9.peg.3018"/>
<comment type="pathway">
    <text evidence="10">Glycolipid biosynthesis; lipid IV(A) biosynthesis; lipid IV(A) from (3R)-3-hydroxytetradecanoyl-[acyl-carrier-protein] and UDP-N-acetyl-alpha-D-glucosamine: step 4/6.</text>
</comment>
<keyword evidence="6 10" id="KW-0378">Hydrolase</keyword>
<feature type="binding site" evidence="10">
    <location>
        <begin position="91"/>
        <end position="92"/>
    </location>
    <ligand>
        <name>substrate</name>
    </ligand>
</feature>
<feature type="binding site" evidence="10">
    <location>
        <position position="209"/>
    </location>
    <ligand>
        <name>Mn(2+)</name>
        <dbReference type="ChEBI" id="CHEBI:29035"/>
        <label>1</label>
    </ligand>
</feature>
<comment type="similarity">
    <text evidence="10">Belongs to the LpxH family.</text>
</comment>
<dbReference type="OrthoDB" id="9783283at2"/>
<dbReference type="PANTHER" id="PTHR34990">
    <property type="entry name" value="UDP-2,3-DIACYLGLUCOSAMINE HYDROLASE-RELATED"/>
    <property type="match status" value="1"/>
</dbReference>
<dbReference type="AlphaFoldDB" id="A0A127Q5T7"/>
<dbReference type="InterPro" id="IPR004843">
    <property type="entry name" value="Calcineurin-like_PHP"/>
</dbReference>
<keyword evidence="8 10" id="KW-0472">Membrane</keyword>
<evidence type="ECO:0000313" key="13">
    <source>
        <dbReference type="Proteomes" id="UP000074561"/>
    </source>
</evidence>
<sequence length="266" mass="29529">MSATDSHQPAATVALFISDLHLQAAHPRTTQAFLDFLQTRAMQVQQLYLLGDLFEYWAGDDDLETPYNSEIAAAIRQVSAAGVQVFWIAGNRDFLVGDDFAQAAGLTMLPDPSVISVAGRRLAIAHGDAQCTDDLAYMQFRAQVRQPQWQAQFLALPLAQRKAIIAGVRKESQEEQRHKTMEIMDVNAEAVNALFDATATSTLIHGHTHRPACHQTPHDNGVRTRYVLPDWEYDIKAQRGGWIALDVAGVIRRFGHDGQEILDDPT</sequence>
<gene>
    <name evidence="10 12" type="primary">lpxH</name>
    <name evidence="12" type="ORF">CPter91_3053</name>
</gene>
<dbReference type="GO" id="GO:0005737">
    <property type="term" value="C:cytoplasm"/>
    <property type="evidence" value="ECO:0007669"/>
    <property type="project" value="InterPro"/>
</dbReference>
<proteinExistence type="inferred from homology"/>
<evidence type="ECO:0000313" key="12">
    <source>
        <dbReference type="EMBL" id="AMP05391.1"/>
    </source>
</evidence>
<feature type="binding site" evidence="10">
    <location>
        <position position="21"/>
    </location>
    <ligand>
        <name>Mn(2+)</name>
        <dbReference type="ChEBI" id="CHEBI:29035"/>
        <label>1</label>
    </ligand>
</feature>
<comment type="function">
    <text evidence="10">Hydrolyzes the pyrophosphate bond of UDP-2,3-diacylglucosamine to yield 2,3-diacylglucosamine 1-phosphate (lipid X) and UMP by catalyzing the attack of water at the alpha-P atom. Involved in the biosynthesis of lipid A, a phosphorylated glycolipid that anchors the lipopolysaccharide to the outer membrane of the cell.</text>
</comment>
<dbReference type="RefSeq" id="WP_061941317.1">
    <property type="nucleotide sequence ID" value="NZ_CP013234.1"/>
</dbReference>
<dbReference type="UniPathway" id="UPA00359">
    <property type="reaction ID" value="UER00480"/>
</dbReference>
<evidence type="ECO:0000256" key="9">
    <source>
        <dbReference type="ARBA" id="ARBA00023211"/>
    </source>
</evidence>
<evidence type="ECO:0000256" key="4">
    <source>
        <dbReference type="ARBA" id="ARBA00022556"/>
    </source>
</evidence>
<evidence type="ECO:0000256" key="3">
    <source>
        <dbReference type="ARBA" id="ARBA00022519"/>
    </source>
</evidence>
<feature type="binding site" evidence="10">
    <location>
        <position position="172"/>
    </location>
    <ligand>
        <name>substrate</name>
    </ligand>
</feature>
<dbReference type="GO" id="GO:0009245">
    <property type="term" value="P:lipid A biosynthetic process"/>
    <property type="evidence" value="ECO:0007669"/>
    <property type="project" value="UniProtKB-UniRule"/>
</dbReference>
<keyword evidence="2 10" id="KW-0444">Lipid biosynthesis</keyword>
<dbReference type="NCBIfam" id="TIGR01854">
    <property type="entry name" value="lipid_A_lpxH"/>
    <property type="match status" value="1"/>
</dbReference>
<feature type="binding site" evidence="10">
    <location>
        <position position="52"/>
    </location>
    <ligand>
        <name>Mn(2+)</name>
        <dbReference type="ChEBI" id="CHEBI:29035"/>
        <label>2</label>
    </ligand>
</feature>
<dbReference type="PANTHER" id="PTHR34990:SF1">
    <property type="entry name" value="UDP-2,3-DIACYLGLUCOSAMINE HYDROLASE"/>
    <property type="match status" value="1"/>
</dbReference>
<evidence type="ECO:0000256" key="7">
    <source>
        <dbReference type="ARBA" id="ARBA00023098"/>
    </source>
</evidence>
<evidence type="ECO:0000256" key="2">
    <source>
        <dbReference type="ARBA" id="ARBA00022516"/>
    </source>
</evidence>
<feature type="binding site" evidence="10">
    <location>
        <position position="52"/>
    </location>
    <ligand>
        <name>Mn(2+)</name>
        <dbReference type="ChEBI" id="CHEBI:29035"/>
        <label>1</label>
    </ligand>
</feature>
<feature type="binding site" evidence="10">
    <location>
        <position position="207"/>
    </location>
    <ligand>
        <name>substrate</name>
    </ligand>
</feature>
<protein>
    <recommendedName>
        <fullName evidence="10">UDP-2,3-diacylglucosamine hydrolase</fullName>
        <ecNumber evidence="10">3.6.1.54</ecNumber>
    </recommendedName>
    <alternativeName>
        <fullName evidence="10">UDP-2,3-diacylglucosamine diphosphatase</fullName>
    </alternativeName>
</protein>
<dbReference type="KEGG" id="cpra:CPter91_3053"/>
<dbReference type="EMBL" id="CP013234">
    <property type="protein sequence ID" value="AMP05391.1"/>
    <property type="molecule type" value="Genomic_DNA"/>
</dbReference>
<feature type="binding site" evidence="10">
    <location>
        <position position="19"/>
    </location>
    <ligand>
        <name>Mn(2+)</name>
        <dbReference type="ChEBI" id="CHEBI:29035"/>
        <label>1</label>
    </ligand>
</feature>
<keyword evidence="9 10" id="KW-0464">Manganese</keyword>
<comment type="cofactor">
    <cofactor evidence="10">
        <name>Mn(2+)</name>
        <dbReference type="ChEBI" id="CHEBI:29035"/>
    </cofactor>
    <text evidence="10">Binds 2 Mn(2+) ions per subunit in a binuclear metal center.</text>
</comment>
<dbReference type="GO" id="GO:0030145">
    <property type="term" value="F:manganese ion binding"/>
    <property type="evidence" value="ECO:0007669"/>
    <property type="project" value="UniProtKB-UniRule"/>
</dbReference>
<dbReference type="Gene3D" id="3.60.21.10">
    <property type="match status" value="1"/>
</dbReference>
<comment type="catalytic activity">
    <reaction evidence="10">
        <text>UDP-2-N,3-O-bis[(3R)-3-hydroxytetradecanoyl]-alpha-D-glucosamine + H2O = 2-N,3-O-bis[(3R)-3-hydroxytetradecanoyl]-alpha-D-glucosaminyl 1-phosphate + UMP + 2 H(+)</text>
        <dbReference type="Rhea" id="RHEA:25213"/>
        <dbReference type="ChEBI" id="CHEBI:15377"/>
        <dbReference type="ChEBI" id="CHEBI:15378"/>
        <dbReference type="ChEBI" id="CHEBI:57865"/>
        <dbReference type="ChEBI" id="CHEBI:57957"/>
        <dbReference type="ChEBI" id="CHEBI:78847"/>
        <dbReference type="EC" id="3.6.1.54"/>
    </reaction>
</comment>
<organism evidence="12 13">
    <name type="scientific">Collimonas pratensis</name>
    <dbReference type="NCBI Taxonomy" id="279113"/>
    <lineage>
        <taxon>Bacteria</taxon>
        <taxon>Pseudomonadati</taxon>
        <taxon>Pseudomonadota</taxon>
        <taxon>Betaproteobacteria</taxon>
        <taxon>Burkholderiales</taxon>
        <taxon>Oxalobacteraceae</taxon>
        <taxon>Collimonas</taxon>
    </lineage>
</organism>
<dbReference type="GO" id="GO:0008758">
    <property type="term" value="F:UDP-2,3-diacylglucosamine hydrolase activity"/>
    <property type="evidence" value="ECO:0007669"/>
    <property type="project" value="UniProtKB-UniRule"/>
</dbReference>
<dbReference type="InterPro" id="IPR010138">
    <property type="entry name" value="UDP-diacylglucosamine_Hdrlase"/>
</dbReference>
<feature type="binding site" evidence="10">
    <location>
        <position position="207"/>
    </location>
    <ligand>
        <name>Mn(2+)</name>
        <dbReference type="ChEBI" id="CHEBI:29035"/>
        <label>2</label>
    </ligand>
</feature>
<keyword evidence="3 10" id="KW-0997">Cell inner membrane</keyword>
<evidence type="ECO:0000256" key="6">
    <source>
        <dbReference type="ARBA" id="ARBA00022801"/>
    </source>
</evidence>
<feature type="binding site" evidence="10">
    <location>
        <position position="176"/>
    </location>
    <ligand>
        <name>substrate</name>
    </ligand>
</feature>
<dbReference type="Proteomes" id="UP000074561">
    <property type="component" value="Chromosome"/>
</dbReference>